<evidence type="ECO:0000313" key="3">
    <source>
        <dbReference type="Proteomes" id="UP001497512"/>
    </source>
</evidence>
<dbReference type="EMBL" id="OZ019902">
    <property type="protein sequence ID" value="CAK9195401.1"/>
    <property type="molecule type" value="Genomic_DNA"/>
</dbReference>
<dbReference type="InterPro" id="IPR025322">
    <property type="entry name" value="PADRE_dom"/>
</dbReference>
<name>A0ABP0TFU4_9BRYO</name>
<reference evidence="2" key="1">
    <citation type="submission" date="2024-02" db="EMBL/GenBank/DDBJ databases">
        <authorList>
            <consortium name="ELIXIR-Norway"/>
            <consortium name="Elixir Norway"/>
        </authorList>
    </citation>
    <scope>NUCLEOTIDE SEQUENCE</scope>
</reference>
<dbReference type="Proteomes" id="UP001497512">
    <property type="component" value="Chromosome 10"/>
</dbReference>
<accession>A0ABP0TFU4</accession>
<dbReference type="PANTHER" id="PTHR33052">
    <property type="entry name" value="DUF4228 DOMAIN PROTEIN-RELATED"/>
    <property type="match status" value="1"/>
</dbReference>
<feature type="compositionally biased region" description="Low complexity" evidence="1">
    <location>
        <begin position="148"/>
        <end position="161"/>
    </location>
</feature>
<gene>
    <name evidence="2" type="ORF">CSSPTR1EN2_LOCUS3006</name>
</gene>
<dbReference type="Pfam" id="PF14009">
    <property type="entry name" value="PADRE"/>
    <property type="match status" value="1"/>
</dbReference>
<sequence>MGNLMCLGANAVHQVQDDQWGLPPVKVVTPDGGIQAFKRSVTVAELIKLHPDHFVCHSKALITALTQKAVLPKDLQLEAGRLYYVLPISKLQEQEQELQPEPKLADDLMGHHDKVIARRAPGAPGAHGAVKLDPLQPFEINLVQSKRQQQQQQQQQQPQHQMPGFAQVTLLRAAGDYEKETPIISYSTPDLRSMYLMNGPPSSSSKKATPMLTRSNSWKPRLETISEVRAFSRRRIQKLVNRAGSRTWSQIKSSNVPQL</sequence>
<protein>
    <submittedName>
        <fullName evidence="2">Uncharacterized protein</fullName>
    </submittedName>
</protein>
<feature type="region of interest" description="Disordered" evidence="1">
    <location>
        <begin position="144"/>
        <end position="163"/>
    </location>
</feature>
<keyword evidence="3" id="KW-1185">Reference proteome</keyword>
<proteinExistence type="predicted"/>
<evidence type="ECO:0000256" key="1">
    <source>
        <dbReference type="SAM" id="MobiDB-lite"/>
    </source>
</evidence>
<evidence type="ECO:0000313" key="2">
    <source>
        <dbReference type="EMBL" id="CAK9195401.1"/>
    </source>
</evidence>
<organism evidence="2 3">
    <name type="scientific">Sphagnum troendelagicum</name>
    <dbReference type="NCBI Taxonomy" id="128251"/>
    <lineage>
        <taxon>Eukaryota</taxon>
        <taxon>Viridiplantae</taxon>
        <taxon>Streptophyta</taxon>
        <taxon>Embryophyta</taxon>
        <taxon>Bryophyta</taxon>
        <taxon>Sphagnophytina</taxon>
        <taxon>Sphagnopsida</taxon>
        <taxon>Sphagnales</taxon>
        <taxon>Sphagnaceae</taxon>
        <taxon>Sphagnum</taxon>
    </lineage>
</organism>